<comment type="caution">
    <text evidence="3">The sequence shown here is derived from an EMBL/GenBank/DDBJ whole genome shotgun (WGS) entry which is preliminary data.</text>
</comment>
<dbReference type="Proteomes" id="UP001617702">
    <property type="component" value="Unassembled WGS sequence"/>
</dbReference>
<accession>A0ABW8GVZ6</accession>
<dbReference type="Gene3D" id="3.30.70.1060">
    <property type="entry name" value="Dimeric alpha+beta barrel"/>
    <property type="match status" value="1"/>
</dbReference>
<proteinExistence type="inferred from homology"/>
<evidence type="ECO:0000259" key="2">
    <source>
        <dbReference type="Pfam" id="PF03795"/>
    </source>
</evidence>
<evidence type="ECO:0000313" key="3">
    <source>
        <dbReference type="EMBL" id="MFJ5513013.1"/>
    </source>
</evidence>
<feature type="domain" description="YCII-related" evidence="2">
    <location>
        <begin position="8"/>
        <end position="86"/>
    </location>
</feature>
<gene>
    <name evidence="3" type="ORF">ACIPUH_09465</name>
</gene>
<comment type="similarity">
    <text evidence="1">Belongs to the YciI family.</text>
</comment>
<keyword evidence="4" id="KW-1185">Reference proteome</keyword>
<reference evidence="3 4" key="1">
    <citation type="submission" date="2024-10" db="EMBL/GenBank/DDBJ databases">
        <authorList>
            <person name="Lu C.-H."/>
        </authorList>
    </citation>
    <scope>NUCLEOTIDE SEQUENCE [LARGE SCALE GENOMIC DNA]</scope>
    <source>
        <strain evidence="3 4">22LXZD03-01</strain>
    </source>
</reference>
<dbReference type="RefSeq" id="WP_400354222.1">
    <property type="nucleotide sequence ID" value="NZ_JBIXLA010000003.1"/>
</dbReference>
<dbReference type="SUPFAM" id="SSF54909">
    <property type="entry name" value="Dimeric alpha+beta barrel"/>
    <property type="match status" value="1"/>
</dbReference>
<organism evidence="3 4">
    <name type="scientific">Pectobacterium jejuense</name>
    <dbReference type="NCBI Taxonomy" id="2974022"/>
    <lineage>
        <taxon>Bacteria</taxon>
        <taxon>Pseudomonadati</taxon>
        <taxon>Pseudomonadota</taxon>
        <taxon>Gammaproteobacteria</taxon>
        <taxon>Enterobacterales</taxon>
        <taxon>Pectobacteriaceae</taxon>
        <taxon>Pectobacterium</taxon>
    </lineage>
</organism>
<dbReference type="InterPro" id="IPR011008">
    <property type="entry name" value="Dimeric_a/b-barrel"/>
</dbReference>
<evidence type="ECO:0000256" key="1">
    <source>
        <dbReference type="ARBA" id="ARBA00007689"/>
    </source>
</evidence>
<dbReference type="InterPro" id="IPR005545">
    <property type="entry name" value="YCII"/>
</dbReference>
<protein>
    <submittedName>
        <fullName evidence="3">YciI family protein</fullName>
    </submittedName>
</protein>
<name>A0ABW8GVZ6_9GAMM</name>
<dbReference type="Pfam" id="PF03795">
    <property type="entry name" value="YCII"/>
    <property type="match status" value="1"/>
</dbReference>
<evidence type="ECO:0000313" key="4">
    <source>
        <dbReference type="Proteomes" id="UP001617702"/>
    </source>
</evidence>
<sequence length="100" mass="11770">MFLINISLKDSHADEETAAKRFEQHRHWFAKHFEEGNFLILGPYQDKHHAGVIIVQTENREALDNILAEDVYYPLDLAHYDIHEFKAIFVSDDIKKFEGK</sequence>
<dbReference type="EMBL" id="JBIXLB010000003">
    <property type="protein sequence ID" value="MFJ5513013.1"/>
    <property type="molecule type" value="Genomic_DNA"/>
</dbReference>